<dbReference type="Pfam" id="PF00633">
    <property type="entry name" value="HHH"/>
    <property type="match status" value="1"/>
</dbReference>
<dbReference type="PROSITE" id="PS01155">
    <property type="entry name" value="ENDONUCLEASE_III_2"/>
    <property type="match status" value="1"/>
</dbReference>
<evidence type="ECO:0000256" key="6">
    <source>
        <dbReference type="ARBA" id="ARBA00022485"/>
    </source>
</evidence>
<dbReference type="GO" id="GO:0034039">
    <property type="term" value="F:8-oxo-7,8-dihydroguanine DNA N-glycosylase activity"/>
    <property type="evidence" value="ECO:0007669"/>
    <property type="project" value="TreeGrafter"/>
</dbReference>
<evidence type="ECO:0000256" key="1">
    <source>
        <dbReference type="ARBA" id="ARBA00000843"/>
    </source>
</evidence>
<comment type="function">
    <text evidence="2">Adenine glycosylase active on G-A mispairs. MutY also corrects error-prone DNA synthesis past GO lesions which are due to the oxidatively damaged form of guanine: 7,8-dihydro-8-oxoguanine (8-oxo-dGTP).</text>
</comment>
<organism evidence="16 17">
    <name type="scientific">Defluviitalea raffinosedens</name>
    <dbReference type="NCBI Taxonomy" id="1450156"/>
    <lineage>
        <taxon>Bacteria</taxon>
        <taxon>Bacillati</taxon>
        <taxon>Bacillota</taxon>
        <taxon>Clostridia</taxon>
        <taxon>Lachnospirales</taxon>
        <taxon>Defluviitaleaceae</taxon>
        <taxon>Defluviitalea</taxon>
    </lineage>
</organism>
<protein>
    <recommendedName>
        <fullName evidence="5 14">Adenine DNA glycosylase</fullName>
        <ecNumber evidence="4 14">3.2.2.31</ecNumber>
    </recommendedName>
</protein>
<dbReference type="PANTHER" id="PTHR42944:SF1">
    <property type="entry name" value="ADENINE DNA GLYCOSYLASE"/>
    <property type="match status" value="1"/>
</dbReference>
<evidence type="ECO:0000256" key="12">
    <source>
        <dbReference type="ARBA" id="ARBA00023204"/>
    </source>
</evidence>
<keyword evidence="12" id="KW-0234">DNA repair</keyword>
<dbReference type="GO" id="GO:0000701">
    <property type="term" value="F:purine-specific mismatch base pair DNA N-glycosylase activity"/>
    <property type="evidence" value="ECO:0007669"/>
    <property type="project" value="UniProtKB-EC"/>
</dbReference>
<dbReference type="SMART" id="SM00525">
    <property type="entry name" value="FES"/>
    <property type="match status" value="1"/>
</dbReference>
<evidence type="ECO:0000256" key="5">
    <source>
        <dbReference type="ARBA" id="ARBA00022023"/>
    </source>
</evidence>
<evidence type="ECO:0000313" key="16">
    <source>
        <dbReference type="EMBL" id="KAE9628428.1"/>
    </source>
</evidence>
<keyword evidence="9" id="KW-0378">Hydrolase</keyword>
<evidence type="ECO:0000256" key="14">
    <source>
        <dbReference type="RuleBase" id="RU365096"/>
    </source>
</evidence>
<evidence type="ECO:0000256" key="7">
    <source>
        <dbReference type="ARBA" id="ARBA00022723"/>
    </source>
</evidence>
<dbReference type="RefSeq" id="WP_158741746.1">
    <property type="nucleotide sequence ID" value="NZ_JAFBEP010000023.1"/>
</dbReference>
<dbReference type="GO" id="GO:0051539">
    <property type="term" value="F:4 iron, 4 sulfur cluster binding"/>
    <property type="evidence" value="ECO:0007669"/>
    <property type="project" value="UniProtKB-UniRule"/>
</dbReference>
<dbReference type="InterPro" id="IPR005760">
    <property type="entry name" value="A/G_AdeGlyc_MutY"/>
</dbReference>
<dbReference type="PANTHER" id="PTHR42944">
    <property type="entry name" value="ADENINE DNA GLYCOSYLASE"/>
    <property type="match status" value="1"/>
</dbReference>
<dbReference type="Pfam" id="PF14815">
    <property type="entry name" value="NUDIX_4"/>
    <property type="match status" value="1"/>
</dbReference>
<evidence type="ECO:0000256" key="4">
    <source>
        <dbReference type="ARBA" id="ARBA00012045"/>
    </source>
</evidence>
<dbReference type="InterPro" id="IPR000445">
    <property type="entry name" value="HhH_motif"/>
</dbReference>
<sequence>MHELLFHRELIDWYRKVCRALPWRENTDPYRIWLSEIMLQQTQVATVIKYFNRFIETYPDVETLSQANEEDVFKLWEGLGYYSRARNLLRCAKTIVEEYNGTFPKDIKKLKKLPGIGPYTAGAIMSIAYDEPAPAVDGNVMRVLSRYRMLEINISDSKSRHVFEKEVINLMGGSPREFNQALMELGATICTPKQPKCSQCPVKNGCTAFKNGTTEQYPIKLKKVKKKTIKMAIIILEYDEKIMIVKRPNTGLMANLWGFPSTPYTNEFPELTVKQYMKDEFDLDVLIRKIEVGSKHIFTHLIWEMELFKCTLEHAKEAIKPIEFPQIQWIKPEQLKEYAFPTAFKKLFSQI</sequence>
<dbReference type="Gene3D" id="3.90.79.10">
    <property type="entry name" value="Nucleoside Triphosphate Pyrophosphohydrolase"/>
    <property type="match status" value="1"/>
</dbReference>
<dbReference type="AlphaFoldDB" id="A0A7C8HFV9"/>
<keyword evidence="13 14" id="KW-0326">Glycosidase</keyword>
<evidence type="ECO:0000256" key="2">
    <source>
        <dbReference type="ARBA" id="ARBA00002933"/>
    </source>
</evidence>
<dbReference type="GO" id="GO:0046872">
    <property type="term" value="F:metal ion binding"/>
    <property type="evidence" value="ECO:0007669"/>
    <property type="project" value="UniProtKB-UniRule"/>
</dbReference>
<dbReference type="Pfam" id="PF00730">
    <property type="entry name" value="HhH-GPD"/>
    <property type="match status" value="1"/>
</dbReference>
<keyword evidence="10 14" id="KW-0408">Iron</keyword>
<evidence type="ECO:0000313" key="17">
    <source>
        <dbReference type="Proteomes" id="UP000483018"/>
    </source>
</evidence>
<gene>
    <name evidence="16" type="primary">mutY</name>
    <name evidence="16" type="ORF">GND95_13855</name>
</gene>
<dbReference type="SMART" id="SM00478">
    <property type="entry name" value="ENDO3c"/>
    <property type="match status" value="1"/>
</dbReference>
<reference evidence="16 17" key="1">
    <citation type="submission" date="2019-12" db="EMBL/GenBank/DDBJ databases">
        <title>Defluviitalea raffinosedens, isolated from a biogas fermenter, genome sequencing and characterization.</title>
        <authorList>
            <person name="Rettenmaier R."/>
            <person name="Schneider M."/>
            <person name="Neuhaus K."/>
            <person name="Liebl W."/>
            <person name="Zverlov V."/>
        </authorList>
    </citation>
    <scope>NUCLEOTIDE SEQUENCE [LARGE SCALE GENOMIC DNA]</scope>
    <source>
        <strain evidence="16 17">249c-K6</strain>
    </source>
</reference>
<dbReference type="InterPro" id="IPR004036">
    <property type="entry name" value="Endonuclease-III-like_CS2"/>
</dbReference>
<dbReference type="EMBL" id="WSLF01000020">
    <property type="protein sequence ID" value="KAE9628428.1"/>
    <property type="molecule type" value="Genomic_DNA"/>
</dbReference>
<comment type="caution">
    <text evidence="16">The sequence shown here is derived from an EMBL/GenBank/DDBJ whole genome shotgun (WGS) entry which is preliminary data.</text>
</comment>
<evidence type="ECO:0000256" key="11">
    <source>
        <dbReference type="ARBA" id="ARBA00023014"/>
    </source>
</evidence>
<keyword evidence="17" id="KW-1185">Reference proteome</keyword>
<dbReference type="Proteomes" id="UP000483018">
    <property type="component" value="Unassembled WGS sequence"/>
</dbReference>
<keyword evidence="7" id="KW-0479">Metal-binding</keyword>
<dbReference type="GO" id="GO:0035485">
    <property type="term" value="F:adenine/guanine mispair binding"/>
    <property type="evidence" value="ECO:0007669"/>
    <property type="project" value="TreeGrafter"/>
</dbReference>
<accession>A0A7C8HFV9</accession>
<dbReference type="SUPFAM" id="SSF55811">
    <property type="entry name" value="Nudix"/>
    <property type="match status" value="1"/>
</dbReference>
<dbReference type="InterPro" id="IPR015797">
    <property type="entry name" value="NUDIX_hydrolase-like_dom_sf"/>
</dbReference>
<dbReference type="InterPro" id="IPR003265">
    <property type="entry name" value="HhH-GPD_domain"/>
</dbReference>
<dbReference type="GO" id="GO:0006298">
    <property type="term" value="P:mismatch repair"/>
    <property type="evidence" value="ECO:0007669"/>
    <property type="project" value="TreeGrafter"/>
</dbReference>
<dbReference type="FunFam" id="1.10.340.30:FF:000002">
    <property type="entry name" value="Adenine DNA glycosylase"/>
    <property type="match status" value="1"/>
</dbReference>
<dbReference type="Gene3D" id="1.10.1670.10">
    <property type="entry name" value="Helix-hairpin-Helix base-excision DNA repair enzymes (C-terminal)"/>
    <property type="match status" value="1"/>
</dbReference>
<keyword evidence="11" id="KW-0411">Iron-sulfur</keyword>
<dbReference type="InterPro" id="IPR044298">
    <property type="entry name" value="MIG/MutY"/>
</dbReference>
<dbReference type="Gene3D" id="1.10.340.30">
    <property type="entry name" value="Hypothetical protein, domain 2"/>
    <property type="match status" value="1"/>
</dbReference>
<proteinExistence type="inferred from homology"/>
<dbReference type="GO" id="GO:0006284">
    <property type="term" value="P:base-excision repair"/>
    <property type="evidence" value="ECO:0007669"/>
    <property type="project" value="UniProtKB-UniRule"/>
</dbReference>
<dbReference type="InterPro" id="IPR023170">
    <property type="entry name" value="HhH_base_excis_C"/>
</dbReference>
<comment type="similarity">
    <text evidence="3 14">Belongs to the Nth/MutY family.</text>
</comment>
<name>A0A7C8HFV9_9FIRM</name>
<evidence type="ECO:0000256" key="13">
    <source>
        <dbReference type="ARBA" id="ARBA00023295"/>
    </source>
</evidence>
<dbReference type="EC" id="3.2.2.31" evidence="4 14"/>
<keyword evidence="6" id="KW-0004">4Fe-4S</keyword>
<dbReference type="OrthoDB" id="9802365at2"/>
<comment type="catalytic activity">
    <reaction evidence="1 14">
        <text>Hydrolyzes free adenine bases from 7,8-dihydro-8-oxoguanine:adenine mismatched double-stranded DNA, leaving an apurinic site.</text>
        <dbReference type="EC" id="3.2.2.31"/>
    </reaction>
</comment>
<dbReference type="GO" id="GO:0032357">
    <property type="term" value="F:oxidized purine DNA binding"/>
    <property type="evidence" value="ECO:0007669"/>
    <property type="project" value="TreeGrafter"/>
</dbReference>
<dbReference type="InterPro" id="IPR003651">
    <property type="entry name" value="Endonuclease3_FeS-loop_motif"/>
</dbReference>
<dbReference type="NCBIfam" id="TIGR01084">
    <property type="entry name" value="mutY"/>
    <property type="match status" value="1"/>
</dbReference>
<dbReference type="InterPro" id="IPR029119">
    <property type="entry name" value="MutY_C"/>
</dbReference>
<comment type="cofactor">
    <cofactor evidence="14">
        <name>[4Fe-4S] cluster</name>
        <dbReference type="ChEBI" id="CHEBI:49883"/>
    </cofactor>
    <text evidence="14">Binds 1 [4Fe-4S] cluster.</text>
</comment>
<keyword evidence="8 14" id="KW-0227">DNA damage</keyword>
<evidence type="ECO:0000256" key="8">
    <source>
        <dbReference type="ARBA" id="ARBA00022763"/>
    </source>
</evidence>
<dbReference type="CDD" id="cd03431">
    <property type="entry name" value="NUDIX_DNA_Glycosylase_C-MutY"/>
    <property type="match status" value="1"/>
</dbReference>
<dbReference type="InterPro" id="IPR011257">
    <property type="entry name" value="DNA_glycosylase"/>
</dbReference>
<evidence type="ECO:0000259" key="15">
    <source>
        <dbReference type="SMART" id="SM00478"/>
    </source>
</evidence>
<evidence type="ECO:0000256" key="10">
    <source>
        <dbReference type="ARBA" id="ARBA00023004"/>
    </source>
</evidence>
<feature type="domain" description="HhH-GPD" evidence="15">
    <location>
        <begin position="38"/>
        <end position="188"/>
    </location>
</feature>
<dbReference type="CDD" id="cd00056">
    <property type="entry name" value="ENDO3c"/>
    <property type="match status" value="1"/>
</dbReference>
<evidence type="ECO:0000256" key="3">
    <source>
        <dbReference type="ARBA" id="ARBA00008343"/>
    </source>
</evidence>
<dbReference type="SUPFAM" id="SSF48150">
    <property type="entry name" value="DNA-glycosylase"/>
    <property type="match status" value="1"/>
</dbReference>
<evidence type="ECO:0000256" key="9">
    <source>
        <dbReference type="ARBA" id="ARBA00022801"/>
    </source>
</evidence>